<feature type="non-terminal residue" evidence="4">
    <location>
        <position position="1"/>
    </location>
</feature>
<keyword evidence="1" id="KW-0479">Metal-binding</keyword>
<dbReference type="GO" id="GO:0051536">
    <property type="term" value="F:iron-sulfur cluster binding"/>
    <property type="evidence" value="ECO:0007669"/>
    <property type="project" value="UniProtKB-KW"/>
</dbReference>
<dbReference type="PANTHER" id="PTHR30109:SF0">
    <property type="entry name" value="HYDROXYLAMINE REDUCTASE"/>
    <property type="match status" value="1"/>
</dbReference>
<gene>
    <name evidence="4" type="ORF">S03H2_47043</name>
</gene>
<keyword evidence="3" id="KW-0411">Iron-sulfur</keyword>
<dbReference type="AlphaFoldDB" id="X1HGP0"/>
<dbReference type="InterPro" id="IPR016099">
    <property type="entry name" value="Prismane-like_a/b-sand"/>
</dbReference>
<protein>
    <recommendedName>
        <fullName evidence="5">Hydroxylamine reductase</fullName>
    </recommendedName>
</protein>
<dbReference type="Gene3D" id="3.40.50.2030">
    <property type="match status" value="1"/>
</dbReference>
<dbReference type="GO" id="GO:0004601">
    <property type="term" value="F:peroxidase activity"/>
    <property type="evidence" value="ECO:0007669"/>
    <property type="project" value="TreeGrafter"/>
</dbReference>
<proteinExistence type="predicted"/>
<dbReference type="GO" id="GO:0042542">
    <property type="term" value="P:response to hydrogen peroxide"/>
    <property type="evidence" value="ECO:0007669"/>
    <property type="project" value="TreeGrafter"/>
</dbReference>
<evidence type="ECO:0000313" key="4">
    <source>
        <dbReference type="EMBL" id="GAH68617.1"/>
    </source>
</evidence>
<dbReference type="PANTHER" id="PTHR30109">
    <property type="entry name" value="HYDROXYLAMINE REDUCTASE"/>
    <property type="match status" value="1"/>
</dbReference>
<organism evidence="4">
    <name type="scientific">marine sediment metagenome</name>
    <dbReference type="NCBI Taxonomy" id="412755"/>
    <lineage>
        <taxon>unclassified sequences</taxon>
        <taxon>metagenomes</taxon>
        <taxon>ecological metagenomes</taxon>
    </lineage>
</organism>
<evidence type="ECO:0008006" key="5">
    <source>
        <dbReference type="Google" id="ProtNLM"/>
    </source>
</evidence>
<keyword evidence="2" id="KW-0408">Iron</keyword>
<name>X1HGP0_9ZZZZ</name>
<reference evidence="4" key="1">
    <citation type="journal article" date="2014" name="Front. Microbiol.">
        <title>High frequency of phylogenetically diverse reductive dehalogenase-homologous genes in deep subseafloor sedimentary metagenomes.</title>
        <authorList>
            <person name="Kawai M."/>
            <person name="Futagami T."/>
            <person name="Toyoda A."/>
            <person name="Takaki Y."/>
            <person name="Nishi S."/>
            <person name="Hori S."/>
            <person name="Arai W."/>
            <person name="Tsubouchi T."/>
            <person name="Morono Y."/>
            <person name="Uchiyama I."/>
            <person name="Ito T."/>
            <person name="Fujiyama A."/>
            <person name="Inagaki F."/>
            <person name="Takami H."/>
        </authorList>
    </citation>
    <scope>NUCLEOTIDE SEQUENCE</scope>
    <source>
        <strain evidence="4">Expedition CK06-06</strain>
    </source>
</reference>
<sequence>PACLPGVQHIDGYDYTLVIEKAKSLSELNDKPGDYVLTTGFSKSVILSLKDKIKGLVEADKIQHFFLVGGCDSPLKKMGYYREFVNKLPQDTIVLTLGCGKFRFNDLNLGDIDGVPRLIDLGQCNDSIVAIDIATALAEVFGVGINELPLTLVLSWMEQKAVAILWSLLALGIKGIYLGPILPAWVNDEILKVLKDNYDLRLIENPEDDIKNILQR</sequence>
<comment type="caution">
    <text evidence="4">The sequence shown here is derived from an EMBL/GenBank/DDBJ whole genome shotgun (WGS) entry which is preliminary data.</text>
</comment>
<dbReference type="InterPro" id="IPR004137">
    <property type="entry name" value="HCP/CODH"/>
</dbReference>
<evidence type="ECO:0000256" key="1">
    <source>
        <dbReference type="ARBA" id="ARBA00022723"/>
    </source>
</evidence>
<evidence type="ECO:0000256" key="3">
    <source>
        <dbReference type="ARBA" id="ARBA00023014"/>
    </source>
</evidence>
<dbReference type="InterPro" id="IPR011254">
    <property type="entry name" value="Prismane-like_sf"/>
</dbReference>
<evidence type="ECO:0000256" key="2">
    <source>
        <dbReference type="ARBA" id="ARBA00023004"/>
    </source>
</evidence>
<dbReference type="EMBL" id="BARU01029583">
    <property type="protein sequence ID" value="GAH68617.1"/>
    <property type="molecule type" value="Genomic_DNA"/>
</dbReference>
<dbReference type="Pfam" id="PF03063">
    <property type="entry name" value="Prismane"/>
    <property type="match status" value="1"/>
</dbReference>
<dbReference type="GO" id="GO:0046872">
    <property type="term" value="F:metal ion binding"/>
    <property type="evidence" value="ECO:0007669"/>
    <property type="project" value="UniProtKB-KW"/>
</dbReference>
<dbReference type="GO" id="GO:0050418">
    <property type="term" value="F:hydroxylamine reductase activity"/>
    <property type="evidence" value="ECO:0007669"/>
    <property type="project" value="TreeGrafter"/>
</dbReference>
<accession>X1HGP0</accession>
<dbReference type="SUPFAM" id="SSF56821">
    <property type="entry name" value="Prismane protein-like"/>
    <property type="match status" value="1"/>
</dbReference>